<feature type="compositionally biased region" description="Low complexity" evidence="1">
    <location>
        <begin position="13"/>
        <end position="36"/>
    </location>
</feature>
<evidence type="ECO:0000256" key="1">
    <source>
        <dbReference type="SAM" id="MobiDB-lite"/>
    </source>
</evidence>
<feature type="compositionally biased region" description="Low complexity" evidence="1">
    <location>
        <begin position="96"/>
        <end position="124"/>
    </location>
</feature>
<name>A0A6J4P0Z7_9ACTN</name>
<reference evidence="2" key="1">
    <citation type="submission" date="2020-02" db="EMBL/GenBank/DDBJ databases">
        <authorList>
            <person name="Meier V. D."/>
        </authorList>
    </citation>
    <scope>NUCLEOTIDE SEQUENCE</scope>
    <source>
        <strain evidence="2">AVDCRST_MAG60</strain>
    </source>
</reference>
<feature type="compositionally biased region" description="Basic residues" evidence="1">
    <location>
        <begin position="61"/>
        <end position="70"/>
    </location>
</feature>
<feature type="region of interest" description="Disordered" evidence="1">
    <location>
        <begin position="1"/>
        <end position="124"/>
    </location>
</feature>
<dbReference type="EMBL" id="CADCUN010000226">
    <property type="protein sequence ID" value="CAA9401265.1"/>
    <property type="molecule type" value="Genomic_DNA"/>
</dbReference>
<feature type="non-terminal residue" evidence="2">
    <location>
        <position position="124"/>
    </location>
</feature>
<gene>
    <name evidence="2" type="ORF">AVDCRST_MAG60-2126</name>
</gene>
<organism evidence="2">
    <name type="scientific">uncultured Nocardioides sp</name>
    <dbReference type="NCBI Taxonomy" id="198441"/>
    <lineage>
        <taxon>Bacteria</taxon>
        <taxon>Bacillati</taxon>
        <taxon>Actinomycetota</taxon>
        <taxon>Actinomycetes</taxon>
        <taxon>Propionibacteriales</taxon>
        <taxon>Nocardioidaceae</taxon>
        <taxon>Nocardioides</taxon>
        <taxon>environmental samples</taxon>
    </lineage>
</organism>
<proteinExistence type="predicted"/>
<sequence length="124" mass="13554">WTTTRSATSGSWRDSTPSSTSLRPTSARRPSRSFGRPPGPSVRRRRRQTSSSPGSGDTNASRRRPRRRPTQRRDTRRTPLCPSPVPSRSCATARGTRSPCSRPSRSRPASTSWSTSASSTAARA</sequence>
<accession>A0A6J4P0Z7</accession>
<dbReference type="AlphaFoldDB" id="A0A6J4P0Z7"/>
<feature type="compositionally biased region" description="Polar residues" evidence="1">
    <location>
        <begin position="1"/>
        <end position="12"/>
    </location>
</feature>
<protein>
    <submittedName>
        <fullName evidence="2">Uncharacterized protein</fullName>
    </submittedName>
</protein>
<evidence type="ECO:0000313" key="2">
    <source>
        <dbReference type="EMBL" id="CAA9401265.1"/>
    </source>
</evidence>
<feature type="non-terminal residue" evidence="2">
    <location>
        <position position="1"/>
    </location>
</feature>